<reference evidence="8" key="1">
    <citation type="journal article" date="2019" name="Int. J. Syst. Evol. Microbiol.">
        <title>The Global Catalogue of Microorganisms (GCM) 10K type strain sequencing project: providing services to taxonomists for standard genome sequencing and annotation.</title>
        <authorList>
            <consortium name="The Broad Institute Genomics Platform"/>
            <consortium name="The Broad Institute Genome Sequencing Center for Infectious Disease"/>
            <person name="Wu L."/>
            <person name="Ma J."/>
        </authorList>
    </citation>
    <scope>NUCLEOTIDE SEQUENCE [LARGE SCALE GENOMIC DNA]</scope>
    <source>
        <strain evidence="8">KCTC 3913</strain>
    </source>
</reference>
<dbReference type="Proteomes" id="UP001597506">
    <property type="component" value="Unassembled WGS sequence"/>
</dbReference>
<dbReference type="SMART" id="SM00382">
    <property type="entry name" value="AAA"/>
    <property type="match status" value="1"/>
</dbReference>
<evidence type="ECO:0000313" key="7">
    <source>
        <dbReference type="EMBL" id="MFD2682419.1"/>
    </source>
</evidence>
<keyword evidence="2" id="KW-0547">Nucleotide-binding</keyword>
<comment type="similarity">
    <text evidence="1">Belongs to the SIMIBI class G3E GTPase family. ArgK/MeaB subfamily.</text>
</comment>
<dbReference type="InterPro" id="IPR052040">
    <property type="entry name" value="GTPase/Isobutyryl-CoA_mutase"/>
</dbReference>
<evidence type="ECO:0000256" key="2">
    <source>
        <dbReference type="ARBA" id="ARBA00022741"/>
    </source>
</evidence>
<evidence type="ECO:0000313" key="8">
    <source>
        <dbReference type="Proteomes" id="UP001597506"/>
    </source>
</evidence>
<keyword evidence="3" id="KW-0378">Hydrolase</keyword>
<accession>A0ABW5RWR9</accession>
<dbReference type="NCBIfam" id="TIGR00750">
    <property type="entry name" value="lao"/>
    <property type="match status" value="1"/>
</dbReference>
<dbReference type="PANTHER" id="PTHR43087:SF1">
    <property type="entry name" value="LAO_AO TRANSPORT SYSTEM ATPASE"/>
    <property type="match status" value="1"/>
</dbReference>
<keyword evidence="4" id="KW-0342">GTP-binding</keyword>
<keyword evidence="5" id="KW-0143">Chaperone</keyword>
<comment type="caution">
    <text evidence="7">The sequence shown here is derived from an EMBL/GenBank/DDBJ whole genome shotgun (WGS) entry which is preliminary data.</text>
</comment>
<dbReference type="CDD" id="cd03114">
    <property type="entry name" value="MMAA-like"/>
    <property type="match status" value="1"/>
</dbReference>
<feature type="domain" description="AAA+ ATPase" evidence="6">
    <location>
        <begin position="43"/>
        <end position="196"/>
    </location>
</feature>
<dbReference type="EMBL" id="JBHUMF010000031">
    <property type="protein sequence ID" value="MFD2682419.1"/>
    <property type="molecule type" value="Genomic_DNA"/>
</dbReference>
<evidence type="ECO:0000256" key="5">
    <source>
        <dbReference type="ARBA" id="ARBA00023186"/>
    </source>
</evidence>
<dbReference type="PANTHER" id="PTHR43087">
    <property type="entry name" value="LYSINE/ARGININE/ORNITHINE TRANSPORT SYSTEM KINASE"/>
    <property type="match status" value="1"/>
</dbReference>
<evidence type="ECO:0000256" key="4">
    <source>
        <dbReference type="ARBA" id="ARBA00023134"/>
    </source>
</evidence>
<dbReference type="Pfam" id="PF03308">
    <property type="entry name" value="MeaB"/>
    <property type="match status" value="1"/>
</dbReference>
<dbReference type="Gene3D" id="3.40.50.300">
    <property type="entry name" value="P-loop containing nucleotide triphosphate hydrolases"/>
    <property type="match status" value="1"/>
</dbReference>
<gene>
    <name evidence="7" type="primary">meaB</name>
    <name evidence="7" type="ORF">ACFSUL_16895</name>
</gene>
<organism evidence="7 8">
    <name type="scientific">Bacillus seohaeanensis</name>
    <dbReference type="NCBI Taxonomy" id="284580"/>
    <lineage>
        <taxon>Bacteria</taxon>
        <taxon>Bacillati</taxon>
        <taxon>Bacillota</taxon>
        <taxon>Bacilli</taxon>
        <taxon>Bacillales</taxon>
        <taxon>Bacillaceae</taxon>
        <taxon>Bacillus</taxon>
    </lineage>
</organism>
<dbReference type="InterPro" id="IPR027417">
    <property type="entry name" value="P-loop_NTPase"/>
</dbReference>
<dbReference type="RefSeq" id="WP_377937087.1">
    <property type="nucleotide sequence ID" value="NZ_JBHUMF010000031.1"/>
</dbReference>
<protein>
    <submittedName>
        <fullName evidence="7">Methylmalonyl Co-A mutase-associated GTPase MeaB</fullName>
    </submittedName>
</protein>
<evidence type="ECO:0000256" key="3">
    <source>
        <dbReference type="ARBA" id="ARBA00022801"/>
    </source>
</evidence>
<name>A0ABW5RWR9_9BACI</name>
<dbReference type="InterPro" id="IPR005129">
    <property type="entry name" value="GTPase_ArgK"/>
</dbReference>
<dbReference type="InterPro" id="IPR003593">
    <property type="entry name" value="AAA+_ATPase"/>
</dbReference>
<proteinExistence type="inferred from homology"/>
<sequence>MRELTKYFEEKDDVSLGKLLKEVENQTKDSIEILKASSSRKGKAHIIGITGPPGAGKSTLVAKLCKKLVEEGLSIGVVCVDPTSPFTQGSLLGDRIRMQELAKLPNVFIKSLATRGNLGGLAASTADVVQVLDAYEKDIILIETVGVGQIEFDVLEVSDTVVLVNVPGLGDSLQTLKAGIMEIADLFVINQADRPGADESVKDINQMVRESVDKSDWRPPIQKTVATREEGVEELIAHIHQHKEYLVQSGLWKEKRQRRNITRLNHSILSLLSKRVDEYIREEDFVQQKIQEVKDGKLDPFTVSHLIVNNLAEK</sequence>
<dbReference type="SUPFAM" id="SSF52540">
    <property type="entry name" value="P-loop containing nucleoside triphosphate hydrolases"/>
    <property type="match status" value="1"/>
</dbReference>
<evidence type="ECO:0000256" key="1">
    <source>
        <dbReference type="ARBA" id="ARBA00009625"/>
    </source>
</evidence>
<keyword evidence="8" id="KW-1185">Reference proteome</keyword>
<evidence type="ECO:0000259" key="6">
    <source>
        <dbReference type="SMART" id="SM00382"/>
    </source>
</evidence>